<dbReference type="GeneID" id="138928565"/>
<evidence type="ECO:0000313" key="3">
    <source>
        <dbReference type="RefSeq" id="XP_070141895.1"/>
    </source>
</evidence>
<feature type="compositionally biased region" description="Polar residues" evidence="1">
    <location>
        <begin position="104"/>
        <end position="126"/>
    </location>
</feature>
<evidence type="ECO:0000313" key="4">
    <source>
        <dbReference type="RefSeq" id="XP_070141936.1"/>
    </source>
</evidence>
<feature type="compositionally biased region" description="Low complexity" evidence="1">
    <location>
        <begin position="141"/>
        <end position="159"/>
    </location>
</feature>
<protein>
    <submittedName>
        <fullName evidence="3 4">Protein SPT2 homolog</fullName>
    </submittedName>
</protein>
<feature type="compositionally biased region" description="Basic and acidic residues" evidence="1">
    <location>
        <begin position="43"/>
        <end position="84"/>
    </location>
</feature>
<keyword evidence="2" id="KW-1185">Reference proteome</keyword>
<reference evidence="3 4" key="1">
    <citation type="submission" date="2025-05" db="UniProtKB">
        <authorList>
            <consortium name="RefSeq"/>
        </authorList>
    </citation>
    <scope>IDENTIFICATION</scope>
    <source>
        <strain evidence="3 4">14028-0561.14</strain>
        <tissue evidence="3 4">Whole fly</tissue>
    </source>
</reference>
<gene>
    <name evidence="3" type="primary">LOC138928565</name>
    <name evidence="4" type="synonym">LOC138928579</name>
    <name evidence="5" type="synonym">LOC138928630</name>
</gene>
<dbReference type="RefSeq" id="XP_070142082.1">
    <property type="nucleotide sequence ID" value="XM_070285981.1"/>
</dbReference>
<evidence type="ECO:0000256" key="1">
    <source>
        <dbReference type="SAM" id="MobiDB-lite"/>
    </source>
</evidence>
<dbReference type="Proteomes" id="UP001652661">
    <property type="component" value="Chromosome 3L"/>
</dbReference>
<accession>A0ABM4GGR5</accession>
<evidence type="ECO:0000313" key="2">
    <source>
        <dbReference type="Proteomes" id="UP001652661"/>
    </source>
</evidence>
<evidence type="ECO:0000313" key="5">
    <source>
        <dbReference type="RefSeq" id="XP_070142082.1"/>
    </source>
</evidence>
<sequence length="186" mass="19114">MTGHGREDAAAPGEYETVPAAPRKPSGSYQNDGNGGSIGTARGHTEEDGASEDGHSERGDNGSTREKADCAHAARDNRGRRTRPDSSTVSTPPVADDTALMRSCQRTLGTADRSGTTTRQPSTNGSRRPAAGATTQRPRSTDSTGPTTITITQPPGTTDSAGPPTRSSAQPRPADSADPTTISTGQ</sequence>
<proteinExistence type="predicted"/>
<name>A0ABM4GGR5_DROKI</name>
<dbReference type="RefSeq" id="XP_070141895.1">
    <property type="nucleotide sequence ID" value="XM_070285794.1"/>
</dbReference>
<feature type="region of interest" description="Disordered" evidence="1">
    <location>
        <begin position="1"/>
        <end position="186"/>
    </location>
</feature>
<dbReference type="RefSeq" id="XP_070141936.1">
    <property type="nucleotide sequence ID" value="XM_070285835.1"/>
</dbReference>
<organism evidence="2 3">
    <name type="scientific">Drosophila kikkawai</name>
    <name type="common">Fruit fly</name>
    <dbReference type="NCBI Taxonomy" id="30033"/>
    <lineage>
        <taxon>Eukaryota</taxon>
        <taxon>Metazoa</taxon>
        <taxon>Ecdysozoa</taxon>
        <taxon>Arthropoda</taxon>
        <taxon>Hexapoda</taxon>
        <taxon>Insecta</taxon>
        <taxon>Pterygota</taxon>
        <taxon>Neoptera</taxon>
        <taxon>Endopterygota</taxon>
        <taxon>Diptera</taxon>
        <taxon>Brachycera</taxon>
        <taxon>Muscomorpha</taxon>
        <taxon>Ephydroidea</taxon>
        <taxon>Drosophilidae</taxon>
        <taxon>Drosophila</taxon>
        <taxon>Sophophora</taxon>
    </lineage>
</organism>